<proteinExistence type="predicted"/>
<dbReference type="Proteomes" id="UP000887578">
    <property type="component" value="Unplaced"/>
</dbReference>
<evidence type="ECO:0000256" key="1">
    <source>
        <dbReference type="SAM" id="MobiDB-lite"/>
    </source>
</evidence>
<evidence type="ECO:0000313" key="2">
    <source>
        <dbReference type="Proteomes" id="UP000887578"/>
    </source>
</evidence>
<feature type="compositionally biased region" description="Acidic residues" evidence="1">
    <location>
        <begin position="88"/>
        <end position="98"/>
    </location>
</feature>
<feature type="region of interest" description="Disordered" evidence="1">
    <location>
        <begin position="58"/>
        <end position="98"/>
    </location>
</feature>
<reference evidence="3" key="1">
    <citation type="submission" date="2022-11" db="UniProtKB">
        <authorList>
            <consortium name="WormBaseParasite"/>
        </authorList>
    </citation>
    <scope>IDENTIFICATION</scope>
</reference>
<sequence>MEAVVAMDENAENNEIETAEIQRRGSHSALNNLSLYEVHFGRRLLSNDAEGANLVSFEDEGAQGGSNDVEGANPTAAETEEHTPNEVTESEEQAAAEVEEVTEFHFNESEPFQEQTRRSQKRQAEMVEMSAKRFKPLEIGENVRVAVAEVDRAKCDPRNVLGIVLEKQNDLYRVGTKHRRFSRLFARNL</sequence>
<dbReference type="WBParaSite" id="PDA_v2.g8166.t1">
    <property type="protein sequence ID" value="PDA_v2.g8166.t1"/>
    <property type="gene ID" value="PDA_v2.g8166"/>
</dbReference>
<accession>A0A914QVF1</accession>
<name>A0A914QVF1_9BILA</name>
<keyword evidence="2" id="KW-1185">Reference proteome</keyword>
<protein>
    <submittedName>
        <fullName evidence="3">Uncharacterized protein</fullName>
    </submittedName>
</protein>
<evidence type="ECO:0000313" key="3">
    <source>
        <dbReference type="WBParaSite" id="PDA_v2.g8166.t1"/>
    </source>
</evidence>
<organism evidence="2 3">
    <name type="scientific">Panagrolaimus davidi</name>
    <dbReference type="NCBI Taxonomy" id="227884"/>
    <lineage>
        <taxon>Eukaryota</taxon>
        <taxon>Metazoa</taxon>
        <taxon>Ecdysozoa</taxon>
        <taxon>Nematoda</taxon>
        <taxon>Chromadorea</taxon>
        <taxon>Rhabditida</taxon>
        <taxon>Tylenchina</taxon>
        <taxon>Panagrolaimomorpha</taxon>
        <taxon>Panagrolaimoidea</taxon>
        <taxon>Panagrolaimidae</taxon>
        <taxon>Panagrolaimus</taxon>
    </lineage>
</organism>
<dbReference type="AlphaFoldDB" id="A0A914QVF1"/>